<dbReference type="SUPFAM" id="SSF55920">
    <property type="entry name" value="Creatinase/aminopeptidase"/>
    <property type="match status" value="1"/>
</dbReference>
<evidence type="ECO:0000256" key="4">
    <source>
        <dbReference type="ARBA" id="ARBA00022723"/>
    </source>
</evidence>
<dbReference type="PRINTS" id="PR00599">
    <property type="entry name" value="MAPEPTIDASE"/>
</dbReference>
<evidence type="ECO:0000256" key="3">
    <source>
        <dbReference type="ARBA" id="ARBA00022670"/>
    </source>
</evidence>
<dbReference type="PANTHER" id="PTHR43330">
    <property type="entry name" value="METHIONINE AMINOPEPTIDASE"/>
    <property type="match status" value="1"/>
</dbReference>
<gene>
    <name evidence="6" type="primary">map</name>
    <name evidence="9" type="ORF">A2074_06585</name>
</gene>
<comment type="catalytic activity">
    <reaction evidence="6 7">
        <text>Release of N-terminal amino acids, preferentially methionine, from peptides and arylamides.</text>
        <dbReference type="EC" id="3.4.11.18"/>
    </reaction>
</comment>
<dbReference type="NCBIfam" id="TIGR00500">
    <property type="entry name" value="met_pdase_I"/>
    <property type="match status" value="1"/>
</dbReference>
<evidence type="ECO:0000256" key="2">
    <source>
        <dbReference type="ARBA" id="ARBA00022438"/>
    </source>
</evidence>
<evidence type="ECO:0000256" key="5">
    <source>
        <dbReference type="ARBA" id="ARBA00022801"/>
    </source>
</evidence>
<comment type="caution">
    <text evidence="9">The sequence shown here is derived from an EMBL/GenBank/DDBJ whole genome shotgun (WGS) entry which is preliminary data.</text>
</comment>
<feature type="binding site" evidence="6">
    <location>
        <position position="94"/>
    </location>
    <ligand>
        <name>a divalent metal cation</name>
        <dbReference type="ChEBI" id="CHEBI:60240"/>
        <label>1</label>
    </ligand>
</feature>
<dbReference type="InterPro" id="IPR036005">
    <property type="entry name" value="Creatinase/aminopeptidase-like"/>
</dbReference>
<dbReference type="Gene3D" id="3.90.230.10">
    <property type="entry name" value="Creatinase/methionine aminopeptidase superfamily"/>
    <property type="match status" value="1"/>
</dbReference>
<feature type="binding site" evidence="6">
    <location>
        <position position="168"/>
    </location>
    <ligand>
        <name>a divalent metal cation</name>
        <dbReference type="ChEBI" id="CHEBI:60240"/>
        <label>2</label>
        <note>catalytic</note>
    </ligand>
</feature>
<evidence type="ECO:0000256" key="1">
    <source>
        <dbReference type="ARBA" id="ARBA00002521"/>
    </source>
</evidence>
<feature type="binding site" evidence="6">
    <location>
        <position position="201"/>
    </location>
    <ligand>
        <name>a divalent metal cation</name>
        <dbReference type="ChEBI" id="CHEBI:60240"/>
        <label>2</label>
        <note>catalytic</note>
    </ligand>
</feature>
<keyword evidence="3 6" id="KW-0645">Protease</keyword>
<dbReference type="GO" id="GO:0005829">
    <property type="term" value="C:cytosol"/>
    <property type="evidence" value="ECO:0007669"/>
    <property type="project" value="TreeGrafter"/>
</dbReference>
<dbReference type="AlphaFoldDB" id="A0A1F2UPB6"/>
<dbReference type="GO" id="GO:0046872">
    <property type="term" value="F:metal ion binding"/>
    <property type="evidence" value="ECO:0007669"/>
    <property type="project" value="UniProtKB-UniRule"/>
</dbReference>
<comment type="similarity">
    <text evidence="6">Belongs to the peptidase M24A family. Methionine aminopeptidase type 1 subfamily.</text>
</comment>
<proteinExistence type="inferred from homology"/>
<dbReference type="InterPro" id="IPR002467">
    <property type="entry name" value="Pept_M24A_MAP1"/>
</dbReference>
<dbReference type="InterPro" id="IPR000994">
    <property type="entry name" value="Pept_M24"/>
</dbReference>
<organism evidence="9 10">
    <name type="scientific">Candidatus Aquicultor primus</name>
    <dbReference type="NCBI Taxonomy" id="1797195"/>
    <lineage>
        <taxon>Bacteria</taxon>
        <taxon>Bacillati</taxon>
        <taxon>Actinomycetota</taxon>
        <taxon>Candidatus Aquicultoria</taxon>
        <taxon>Candidatus Aquicultorales</taxon>
        <taxon>Candidatus Aquicultoraceae</taxon>
        <taxon>Candidatus Aquicultor</taxon>
    </lineage>
</organism>
<dbReference type="HAMAP" id="MF_01974">
    <property type="entry name" value="MetAP_1"/>
    <property type="match status" value="1"/>
</dbReference>
<name>A0A1F2UPB6_9ACTN</name>
<accession>A0A1F2UPB6</accession>
<dbReference type="PANTHER" id="PTHR43330:SF27">
    <property type="entry name" value="METHIONINE AMINOPEPTIDASE"/>
    <property type="match status" value="1"/>
</dbReference>
<keyword evidence="5 6" id="KW-0378">Hydrolase</keyword>
<comment type="cofactor">
    <cofactor evidence="6">
        <name>Co(2+)</name>
        <dbReference type="ChEBI" id="CHEBI:48828"/>
    </cofactor>
    <cofactor evidence="6">
        <name>Zn(2+)</name>
        <dbReference type="ChEBI" id="CHEBI:29105"/>
    </cofactor>
    <cofactor evidence="6">
        <name>Mn(2+)</name>
        <dbReference type="ChEBI" id="CHEBI:29035"/>
    </cofactor>
    <cofactor evidence="6">
        <name>Fe(2+)</name>
        <dbReference type="ChEBI" id="CHEBI:29033"/>
    </cofactor>
    <text evidence="6">Binds 2 divalent metal cations per subunit. Has a high-affinity and a low affinity metal-binding site. The true nature of the physiological cofactor is under debate. The enzyme is active with cobalt, zinc, manganese or divalent iron ions. Most likely, methionine aminopeptidases function as mononuclear Fe(2+)-metalloproteases under physiological conditions, and the catalytically relevant metal-binding site has been assigned to the histidine-containing high-affinity site.</text>
</comment>
<comment type="subunit">
    <text evidence="6">Monomer.</text>
</comment>
<dbReference type="CDD" id="cd01086">
    <property type="entry name" value="MetAP1"/>
    <property type="match status" value="1"/>
</dbReference>
<evidence type="ECO:0000313" key="10">
    <source>
        <dbReference type="Proteomes" id="UP000178086"/>
    </source>
</evidence>
<dbReference type="EMBL" id="MELI01000031">
    <property type="protein sequence ID" value="OFW34794.1"/>
    <property type="molecule type" value="Genomic_DNA"/>
</dbReference>
<dbReference type="Proteomes" id="UP000178086">
    <property type="component" value="Unassembled WGS sequence"/>
</dbReference>
<feature type="binding site" evidence="6">
    <location>
        <position position="77"/>
    </location>
    <ligand>
        <name>substrate</name>
    </ligand>
</feature>
<evidence type="ECO:0000256" key="6">
    <source>
        <dbReference type="HAMAP-Rule" id="MF_01974"/>
    </source>
</evidence>
<protein>
    <recommendedName>
        <fullName evidence="6 7">Methionine aminopeptidase</fullName>
        <shortName evidence="6">MAP</shortName>
        <shortName evidence="6">MetAP</shortName>
        <ecNumber evidence="6 7">3.4.11.18</ecNumber>
    </recommendedName>
    <alternativeName>
        <fullName evidence="6">Peptidase M</fullName>
    </alternativeName>
</protein>
<feature type="binding site" evidence="6">
    <location>
        <position position="105"/>
    </location>
    <ligand>
        <name>a divalent metal cation</name>
        <dbReference type="ChEBI" id="CHEBI:60240"/>
        <label>2</label>
        <note>catalytic</note>
    </ligand>
</feature>
<dbReference type="PROSITE" id="PS00680">
    <property type="entry name" value="MAP_1"/>
    <property type="match status" value="1"/>
</dbReference>
<evidence type="ECO:0000256" key="7">
    <source>
        <dbReference type="RuleBase" id="RU003653"/>
    </source>
</evidence>
<dbReference type="GO" id="GO:0004239">
    <property type="term" value="F:initiator methionyl aminopeptidase activity"/>
    <property type="evidence" value="ECO:0007669"/>
    <property type="project" value="UniProtKB-UniRule"/>
</dbReference>
<feature type="binding site" evidence="6">
    <location>
        <position position="232"/>
    </location>
    <ligand>
        <name>a divalent metal cation</name>
        <dbReference type="ChEBI" id="CHEBI:60240"/>
        <label>2</label>
        <note>catalytic</note>
    </ligand>
</feature>
<dbReference type="GO" id="GO:0006508">
    <property type="term" value="P:proteolysis"/>
    <property type="evidence" value="ECO:0007669"/>
    <property type="project" value="UniProtKB-KW"/>
</dbReference>
<dbReference type="InterPro" id="IPR001714">
    <property type="entry name" value="Pept_M24_MAP"/>
</dbReference>
<feature type="binding site" evidence="6">
    <location>
        <position position="105"/>
    </location>
    <ligand>
        <name>a divalent metal cation</name>
        <dbReference type="ChEBI" id="CHEBI:60240"/>
        <label>1</label>
    </ligand>
</feature>
<keyword evidence="2 6" id="KW-0031">Aminopeptidase</keyword>
<sequence length="248" mass="26824">MIIKKSADEIATMRRAGHIVAKTLELIEKKIKPGVLTEQLDAAAEEFIRESGARPAFKGYKGFPASICASLNEVVVHGIPGKRRLQEGDIISIDVGTEVDGYYADAAATFPVGEISAEAQRLMDVTKCSLEDGIAKCVEGNYLYDVSHAIQTTAEAAGYSVVREFVGHGIGRAMHEEPQIPNFGSPGKGPRLQAGMVFAIEPMVNIGGYKVEILQDEWTVVTADRTLSAHFEHTVAITRDEPVLLTVL</sequence>
<feature type="domain" description="Peptidase M24" evidence="8">
    <location>
        <begin position="12"/>
        <end position="238"/>
    </location>
</feature>
<evidence type="ECO:0000313" key="9">
    <source>
        <dbReference type="EMBL" id="OFW34794.1"/>
    </source>
</evidence>
<reference evidence="9 10" key="1">
    <citation type="journal article" date="2016" name="Nat. Commun.">
        <title>Thousands of microbial genomes shed light on interconnected biogeochemical processes in an aquifer system.</title>
        <authorList>
            <person name="Anantharaman K."/>
            <person name="Brown C.T."/>
            <person name="Hug L.A."/>
            <person name="Sharon I."/>
            <person name="Castelle C.J."/>
            <person name="Probst A.J."/>
            <person name="Thomas B.C."/>
            <person name="Singh A."/>
            <person name="Wilkins M.J."/>
            <person name="Karaoz U."/>
            <person name="Brodie E.L."/>
            <person name="Williams K.H."/>
            <person name="Hubbard S.S."/>
            <person name="Banfield J.F."/>
        </authorList>
    </citation>
    <scope>NUCLEOTIDE SEQUENCE [LARGE SCALE GENOMIC DNA]</scope>
</reference>
<dbReference type="GO" id="GO:0070006">
    <property type="term" value="F:metalloaminopeptidase activity"/>
    <property type="evidence" value="ECO:0007669"/>
    <property type="project" value="UniProtKB-UniRule"/>
</dbReference>
<comment type="function">
    <text evidence="1 6">Removes the N-terminal methionine from nascent proteins. The N-terminal methionine is often cleaved when the second residue in the primary sequence is small and uncharged (Met-Ala-, Cys, Gly, Pro, Ser, Thr, or Val). Requires deformylation of the N(alpha)-formylated initiator methionine before it can be hydrolyzed.</text>
</comment>
<evidence type="ECO:0000259" key="8">
    <source>
        <dbReference type="Pfam" id="PF00557"/>
    </source>
</evidence>
<feature type="binding site" evidence="6">
    <location>
        <position position="232"/>
    </location>
    <ligand>
        <name>a divalent metal cation</name>
        <dbReference type="ChEBI" id="CHEBI:60240"/>
        <label>1</label>
    </ligand>
</feature>
<dbReference type="Pfam" id="PF00557">
    <property type="entry name" value="Peptidase_M24"/>
    <property type="match status" value="1"/>
</dbReference>
<keyword evidence="4 6" id="KW-0479">Metal-binding</keyword>
<feature type="binding site" evidence="6">
    <location>
        <position position="175"/>
    </location>
    <ligand>
        <name>substrate</name>
    </ligand>
</feature>
<dbReference type="EC" id="3.4.11.18" evidence="6 7"/>